<evidence type="ECO:0000313" key="2">
    <source>
        <dbReference type="EMBL" id="PNF21377.1"/>
    </source>
</evidence>
<sequence>MKVIVEQLWNEDWQWKQKYSEKTCPSVTLSTTNPISPDLGSTQAAMVGSQ</sequence>
<gene>
    <name evidence="2" type="ORF">B7P43_G15468</name>
</gene>
<feature type="region of interest" description="Disordered" evidence="1">
    <location>
        <begin position="26"/>
        <end position="50"/>
    </location>
</feature>
<reference evidence="2 3" key="1">
    <citation type="submission" date="2017-12" db="EMBL/GenBank/DDBJ databases">
        <title>Hemimetabolous genomes reveal molecular basis of termite eusociality.</title>
        <authorList>
            <person name="Harrison M.C."/>
            <person name="Jongepier E."/>
            <person name="Robertson H.M."/>
            <person name="Arning N."/>
            <person name="Bitard-Feildel T."/>
            <person name="Chao H."/>
            <person name="Childers C.P."/>
            <person name="Dinh H."/>
            <person name="Doddapaneni H."/>
            <person name="Dugan S."/>
            <person name="Gowin J."/>
            <person name="Greiner C."/>
            <person name="Han Y."/>
            <person name="Hu H."/>
            <person name="Hughes D.S.T."/>
            <person name="Huylmans A.-K."/>
            <person name="Kemena C."/>
            <person name="Kremer L.P.M."/>
            <person name="Lee S.L."/>
            <person name="Lopez-Ezquerra A."/>
            <person name="Mallet L."/>
            <person name="Monroy-Kuhn J.M."/>
            <person name="Moser A."/>
            <person name="Murali S.C."/>
            <person name="Muzny D.M."/>
            <person name="Otani S."/>
            <person name="Piulachs M.-D."/>
            <person name="Poelchau M."/>
            <person name="Qu J."/>
            <person name="Schaub F."/>
            <person name="Wada-Katsumata A."/>
            <person name="Worley K.C."/>
            <person name="Xie Q."/>
            <person name="Ylla G."/>
            <person name="Poulsen M."/>
            <person name="Gibbs R.A."/>
            <person name="Schal C."/>
            <person name="Richards S."/>
            <person name="Belles X."/>
            <person name="Korb J."/>
            <person name="Bornberg-Bauer E."/>
        </authorList>
    </citation>
    <scope>NUCLEOTIDE SEQUENCE [LARGE SCALE GENOMIC DNA]</scope>
    <source>
        <tissue evidence="2">Whole body</tissue>
    </source>
</reference>
<dbReference type="EMBL" id="NEVH01020350">
    <property type="protein sequence ID" value="PNF21377.1"/>
    <property type="molecule type" value="Genomic_DNA"/>
</dbReference>
<dbReference type="AlphaFoldDB" id="A0A2J7PYF3"/>
<evidence type="ECO:0000313" key="3">
    <source>
        <dbReference type="Proteomes" id="UP000235965"/>
    </source>
</evidence>
<keyword evidence="3" id="KW-1185">Reference proteome</keyword>
<comment type="caution">
    <text evidence="2">The sequence shown here is derived from an EMBL/GenBank/DDBJ whole genome shotgun (WGS) entry which is preliminary data.</text>
</comment>
<protein>
    <submittedName>
        <fullName evidence="2">Uncharacterized protein</fullName>
    </submittedName>
</protein>
<evidence type="ECO:0000256" key="1">
    <source>
        <dbReference type="SAM" id="MobiDB-lite"/>
    </source>
</evidence>
<proteinExistence type="predicted"/>
<dbReference type="Proteomes" id="UP000235965">
    <property type="component" value="Unassembled WGS sequence"/>
</dbReference>
<accession>A0A2J7PYF3</accession>
<name>A0A2J7PYF3_9NEOP</name>
<dbReference type="InParanoid" id="A0A2J7PYF3"/>
<organism evidence="2 3">
    <name type="scientific">Cryptotermes secundus</name>
    <dbReference type="NCBI Taxonomy" id="105785"/>
    <lineage>
        <taxon>Eukaryota</taxon>
        <taxon>Metazoa</taxon>
        <taxon>Ecdysozoa</taxon>
        <taxon>Arthropoda</taxon>
        <taxon>Hexapoda</taxon>
        <taxon>Insecta</taxon>
        <taxon>Pterygota</taxon>
        <taxon>Neoptera</taxon>
        <taxon>Polyneoptera</taxon>
        <taxon>Dictyoptera</taxon>
        <taxon>Blattodea</taxon>
        <taxon>Blattoidea</taxon>
        <taxon>Termitoidae</taxon>
        <taxon>Kalotermitidae</taxon>
        <taxon>Cryptotermitinae</taxon>
        <taxon>Cryptotermes</taxon>
    </lineage>
</organism>